<dbReference type="Proteomes" id="UP001501598">
    <property type="component" value="Unassembled WGS sequence"/>
</dbReference>
<dbReference type="InterPro" id="IPR052156">
    <property type="entry name" value="BCAA_Transport_ATP-bd_LivF"/>
</dbReference>
<gene>
    <name evidence="4" type="ORF">GCM10023175_08580</name>
</gene>
<organism evidence="4 5">
    <name type="scientific">Pseudonocardia xishanensis</name>
    <dbReference type="NCBI Taxonomy" id="630995"/>
    <lineage>
        <taxon>Bacteria</taxon>
        <taxon>Bacillati</taxon>
        <taxon>Actinomycetota</taxon>
        <taxon>Actinomycetes</taxon>
        <taxon>Pseudonocardiales</taxon>
        <taxon>Pseudonocardiaceae</taxon>
        <taxon>Pseudonocardia</taxon>
    </lineage>
</organism>
<evidence type="ECO:0000313" key="5">
    <source>
        <dbReference type="Proteomes" id="UP001501598"/>
    </source>
</evidence>
<accession>A0ABP8RHD3</accession>
<reference evidence="5" key="1">
    <citation type="journal article" date="2019" name="Int. J. Syst. Evol. Microbiol.">
        <title>The Global Catalogue of Microorganisms (GCM) 10K type strain sequencing project: providing services to taxonomists for standard genome sequencing and annotation.</title>
        <authorList>
            <consortium name="The Broad Institute Genomics Platform"/>
            <consortium name="The Broad Institute Genome Sequencing Center for Infectious Disease"/>
            <person name="Wu L."/>
            <person name="Ma J."/>
        </authorList>
    </citation>
    <scope>NUCLEOTIDE SEQUENCE [LARGE SCALE GENOMIC DNA]</scope>
    <source>
        <strain evidence="5">JCM 17906</strain>
    </source>
</reference>
<dbReference type="EMBL" id="BAABGT010000013">
    <property type="protein sequence ID" value="GAA4538516.1"/>
    <property type="molecule type" value="Genomic_DNA"/>
</dbReference>
<dbReference type="SUPFAM" id="SSF52540">
    <property type="entry name" value="P-loop containing nucleoside triphosphate hydrolases"/>
    <property type="match status" value="1"/>
</dbReference>
<evidence type="ECO:0000256" key="1">
    <source>
        <dbReference type="ARBA" id="ARBA00005417"/>
    </source>
</evidence>
<protein>
    <recommendedName>
        <fullName evidence="6">ABC transporter family protein</fullName>
    </recommendedName>
</protein>
<evidence type="ECO:0008006" key="6">
    <source>
        <dbReference type="Google" id="ProtNLM"/>
    </source>
</evidence>
<evidence type="ECO:0000313" key="4">
    <source>
        <dbReference type="EMBL" id="GAA4538516.1"/>
    </source>
</evidence>
<comment type="similarity">
    <text evidence="1">Belongs to the ABC transporter superfamily.</text>
</comment>
<sequence>MLAFGRALMSEPRFLLLDEPSMGLAPVMTDVVLSKVAEPAASGLGIVMVEQNADAGLDVADHVVALARGSVVQAGVAAGARDHASLLRAFLGEAALEPAPRPRARGGSTTE</sequence>
<dbReference type="PANTHER" id="PTHR43820:SF4">
    <property type="entry name" value="HIGH-AFFINITY BRANCHED-CHAIN AMINO ACID TRANSPORT ATP-BINDING PROTEIN LIVF"/>
    <property type="match status" value="1"/>
</dbReference>
<keyword evidence="2" id="KW-0813">Transport</keyword>
<evidence type="ECO:0000256" key="2">
    <source>
        <dbReference type="ARBA" id="ARBA00022448"/>
    </source>
</evidence>
<keyword evidence="3" id="KW-0029">Amino-acid transport</keyword>
<comment type="caution">
    <text evidence="4">The sequence shown here is derived from an EMBL/GenBank/DDBJ whole genome shotgun (WGS) entry which is preliminary data.</text>
</comment>
<evidence type="ECO:0000256" key="3">
    <source>
        <dbReference type="ARBA" id="ARBA00022970"/>
    </source>
</evidence>
<name>A0ABP8RHD3_9PSEU</name>
<dbReference type="PANTHER" id="PTHR43820">
    <property type="entry name" value="HIGH-AFFINITY BRANCHED-CHAIN AMINO ACID TRANSPORT ATP-BINDING PROTEIN LIVF"/>
    <property type="match status" value="1"/>
</dbReference>
<dbReference type="InterPro" id="IPR027417">
    <property type="entry name" value="P-loop_NTPase"/>
</dbReference>
<dbReference type="Gene3D" id="3.40.50.300">
    <property type="entry name" value="P-loop containing nucleotide triphosphate hydrolases"/>
    <property type="match status" value="1"/>
</dbReference>
<keyword evidence="5" id="KW-1185">Reference proteome</keyword>
<proteinExistence type="inferred from homology"/>